<keyword evidence="2" id="KW-1185">Reference proteome</keyword>
<reference evidence="1 2" key="1">
    <citation type="journal article" date="2015" name="Stand. Genomic Sci.">
        <title>Genomic Encyclopedia of Bacterial and Archaeal Type Strains, Phase III: the genomes of soil and plant-associated and newly described type strains.</title>
        <authorList>
            <person name="Whitman W.B."/>
            <person name="Woyke T."/>
            <person name="Klenk H.P."/>
            <person name="Zhou Y."/>
            <person name="Lilburn T.G."/>
            <person name="Beck B.J."/>
            <person name="De Vos P."/>
            <person name="Vandamme P."/>
            <person name="Eisen J.A."/>
            <person name="Garrity G."/>
            <person name="Hugenholtz P."/>
            <person name="Kyrpides N.C."/>
        </authorList>
    </citation>
    <scope>NUCLEOTIDE SEQUENCE [LARGE SCALE GENOMIC DNA]</scope>
    <source>
        <strain evidence="1 2">VKM Ac-2540</strain>
    </source>
</reference>
<proteinExistence type="predicted"/>
<accession>A0A4Q7XBV1</accession>
<evidence type="ECO:0000313" key="1">
    <source>
        <dbReference type="EMBL" id="RZU20594.1"/>
    </source>
</evidence>
<evidence type="ECO:0008006" key="3">
    <source>
        <dbReference type="Google" id="ProtNLM"/>
    </source>
</evidence>
<sequence length="201" mass="21649">MKLYRPATILVGVLFVLIGGLTRLATPDQVYDEQNIKVVHGTIGEPLDYEGTGSTVKVTRIKFARSVLDSSDSDGKKPLETNGIYVAIEWDAIRGDRKPDLTNATLQADGGSVYQPVEGLSHSGLDFPDAGYAKTGTVVFEINPADMKGLTLELRPTMLFNVYNSDITVDLGIPTEAIAQQMVDGAVAQYIVEDAVTRVAS</sequence>
<organism evidence="1 2">
    <name type="scientific">Kribbella rubisoli</name>
    <dbReference type="NCBI Taxonomy" id="3075929"/>
    <lineage>
        <taxon>Bacteria</taxon>
        <taxon>Bacillati</taxon>
        <taxon>Actinomycetota</taxon>
        <taxon>Actinomycetes</taxon>
        <taxon>Propionibacteriales</taxon>
        <taxon>Kribbellaceae</taxon>
        <taxon>Kribbella</taxon>
    </lineage>
</organism>
<dbReference type="RefSeq" id="WP_130443329.1">
    <property type="nucleotide sequence ID" value="NZ_SHKR01000011.1"/>
</dbReference>
<dbReference type="Proteomes" id="UP000292027">
    <property type="component" value="Unassembled WGS sequence"/>
</dbReference>
<dbReference type="AlphaFoldDB" id="A0A4Q7XBV1"/>
<dbReference type="OrthoDB" id="3822399at2"/>
<comment type="caution">
    <text evidence="1">The sequence shown here is derived from an EMBL/GenBank/DDBJ whole genome shotgun (WGS) entry which is preliminary data.</text>
</comment>
<name>A0A4Q7XBV1_9ACTN</name>
<protein>
    <recommendedName>
        <fullName evidence="3">DUF4352 domain-containing protein</fullName>
    </recommendedName>
</protein>
<dbReference type="EMBL" id="SHKR01000011">
    <property type="protein sequence ID" value="RZU20594.1"/>
    <property type="molecule type" value="Genomic_DNA"/>
</dbReference>
<evidence type="ECO:0000313" key="2">
    <source>
        <dbReference type="Proteomes" id="UP000292027"/>
    </source>
</evidence>
<gene>
    <name evidence="1" type="ORF">EV645_2829</name>
</gene>